<proteinExistence type="predicted"/>
<feature type="domain" description="SGNH hydrolase-type esterase" evidence="2">
    <location>
        <begin position="44"/>
        <end position="214"/>
    </location>
</feature>
<dbReference type="RefSeq" id="WP_345101929.1">
    <property type="nucleotide sequence ID" value="NZ_BAABCV010000004.1"/>
</dbReference>
<dbReference type="InterPro" id="IPR036514">
    <property type="entry name" value="SGNH_hydro_sf"/>
</dbReference>
<evidence type="ECO:0000256" key="1">
    <source>
        <dbReference type="SAM" id="SignalP"/>
    </source>
</evidence>
<keyword evidence="1" id="KW-0732">Signal</keyword>
<dbReference type="Proteomes" id="UP001500841">
    <property type="component" value="Unassembled WGS sequence"/>
</dbReference>
<evidence type="ECO:0000313" key="4">
    <source>
        <dbReference type="Proteomes" id="UP001500841"/>
    </source>
</evidence>
<protein>
    <recommendedName>
        <fullName evidence="2">SGNH hydrolase-type esterase domain-containing protein</fullName>
    </recommendedName>
</protein>
<dbReference type="Pfam" id="PF13472">
    <property type="entry name" value="Lipase_GDSL_2"/>
    <property type="match status" value="1"/>
</dbReference>
<feature type="signal peptide" evidence="1">
    <location>
        <begin position="1"/>
        <end position="24"/>
    </location>
</feature>
<organism evidence="3 4">
    <name type="scientific">Mucilaginibacter panaciglaebae</name>
    <dbReference type="NCBI Taxonomy" id="502331"/>
    <lineage>
        <taxon>Bacteria</taxon>
        <taxon>Pseudomonadati</taxon>
        <taxon>Bacteroidota</taxon>
        <taxon>Sphingobacteriia</taxon>
        <taxon>Sphingobacteriales</taxon>
        <taxon>Sphingobacteriaceae</taxon>
        <taxon>Mucilaginibacter</taxon>
    </lineage>
</organism>
<dbReference type="CDD" id="cd00229">
    <property type="entry name" value="SGNH_hydrolase"/>
    <property type="match status" value="1"/>
</dbReference>
<evidence type="ECO:0000259" key="2">
    <source>
        <dbReference type="Pfam" id="PF13472"/>
    </source>
</evidence>
<name>A0ABP7WM47_9SPHI</name>
<comment type="caution">
    <text evidence="3">The sequence shown here is derived from an EMBL/GenBank/DDBJ whole genome shotgun (WGS) entry which is preliminary data.</text>
</comment>
<dbReference type="SUPFAM" id="SSF52266">
    <property type="entry name" value="SGNH hydrolase"/>
    <property type="match status" value="1"/>
</dbReference>
<reference evidence="4" key="1">
    <citation type="journal article" date="2019" name="Int. J. Syst. Evol. Microbiol.">
        <title>The Global Catalogue of Microorganisms (GCM) 10K type strain sequencing project: providing services to taxonomists for standard genome sequencing and annotation.</title>
        <authorList>
            <consortium name="The Broad Institute Genomics Platform"/>
            <consortium name="The Broad Institute Genome Sequencing Center for Infectious Disease"/>
            <person name="Wu L."/>
            <person name="Ma J."/>
        </authorList>
    </citation>
    <scope>NUCLEOTIDE SEQUENCE [LARGE SCALE GENOMIC DNA]</scope>
    <source>
        <strain evidence="4">JCM 17085</strain>
    </source>
</reference>
<keyword evidence="4" id="KW-1185">Reference proteome</keyword>
<dbReference type="InterPro" id="IPR013320">
    <property type="entry name" value="ConA-like_dom_sf"/>
</dbReference>
<sequence>MRLKITVLLFLLSIFIIGVPKAHASTIDTTKNIGALDTLKIVYFGSSVPLGIGAKNNFGYTSYYSEILKQRAADDLGKNWHPVNKSIGGDNTMRLMKRWHRDFVTQHAKYVLIALSLGNEGLHEKGKSMYDQFKTNLPKLIAMARDSGYIPVVTNCYTRNDFTDKDYYYTKQMNLWIHTLDVPSVNLLGGIDDGTGKWAAGYWYNDGHPNDAGHLELSYTIVPSLFDALSNGKPQPKWVNGSYLKINKNNTGLINFKPENIVHPFTTTIDVKADGKGQIILLKDTLGNAGSIAINDKGCVVYNSPLRQQISGNTKIVDGKWHKITLTHYYAHSETSLYCDSTFQGHVDERIVLKELSLGGKNDKSIDIKNWLFYRSGMNLDEVKALTKNTLLKSSLELYAPLDDQHVVLKDVLVNLAQSTNTLSRVK</sequence>
<dbReference type="Gene3D" id="3.40.50.1110">
    <property type="entry name" value="SGNH hydrolase"/>
    <property type="match status" value="1"/>
</dbReference>
<dbReference type="InterPro" id="IPR013830">
    <property type="entry name" value="SGNH_hydro"/>
</dbReference>
<accession>A0ABP7WM47</accession>
<feature type="chain" id="PRO_5045158597" description="SGNH hydrolase-type esterase domain-containing protein" evidence="1">
    <location>
        <begin position="25"/>
        <end position="427"/>
    </location>
</feature>
<dbReference type="EMBL" id="BAABCV010000004">
    <property type="protein sequence ID" value="GAA4092013.1"/>
    <property type="molecule type" value="Genomic_DNA"/>
</dbReference>
<dbReference type="SUPFAM" id="SSF49899">
    <property type="entry name" value="Concanavalin A-like lectins/glucanases"/>
    <property type="match status" value="1"/>
</dbReference>
<evidence type="ECO:0000313" key="3">
    <source>
        <dbReference type="EMBL" id="GAA4092013.1"/>
    </source>
</evidence>
<gene>
    <name evidence="3" type="ORF">GCM10022392_12590</name>
</gene>